<evidence type="ECO:0000256" key="1">
    <source>
        <dbReference type="SAM" id="Phobius"/>
    </source>
</evidence>
<dbReference type="EMBL" id="CP002069">
    <property type="protein sequence ID" value="ADI74820.1"/>
    <property type="molecule type" value="Genomic_DNA"/>
</dbReference>
<dbReference type="STRING" id="644295.Metev_1991"/>
<keyword evidence="3" id="KW-1185">Reference proteome</keyword>
<dbReference type="PANTHER" id="PTHR35902:SF3">
    <property type="entry name" value="NPCBM-ASSOCIATED, NEW3 DOMAIN OF ALPHA-GALACTOSIDASE"/>
    <property type="match status" value="1"/>
</dbReference>
<evidence type="ECO:0008006" key="4">
    <source>
        <dbReference type="Google" id="ProtNLM"/>
    </source>
</evidence>
<dbReference type="RefSeq" id="WP_013195385.1">
    <property type="nucleotide sequence ID" value="NC_014253.1"/>
</dbReference>
<reference evidence="2 3" key="1">
    <citation type="submission" date="2010-06" db="EMBL/GenBank/DDBJ databases">
        <title>Complete sequence chromosome of Methanohalobium evestigatum Z-7303.</title>
        <authorList>
            <consortium name="US DOE Joint Genome Institute"/>
            <person name="Lucas S."/>
            <person name="Copeland A."/>
            <person name="Lapidus A."/>
            <person name="Cheng J.-F."/>
            <person name="Bruce D."/>
            <person name="Goodwin L."/>
            <person name="Pitluck S."/>
            <person name="Saunders E."/>
            <person name="Detter J.C."/>
            <person name="Han C."/>
            <person name="Tapia R."/>
            <person name="Land M."/>
            <person name="Hauser L."/>
            <person name="Kyrpides N."/>
            <person name="Mikhailova N."/>
            <person name="Sieprawska-Lupa M."/>
            <person name="Whitman W.B."/>
            <person name="Anderson I."/>
            <person name="Woyke T."/>
        </authorList>
    </citation>
    <scope>NUCLEOTIDE SEQUENCE [LARGE SCALE GENOMIC DNA]</scope>
    <source>
        <strain evidence="3">ATCC BAA-1072 / DSM 3721 / NBRC 107634 / OCM 161 / Z-7303</strain>
    </source>
</reference>
<keyword evidence="1" id="KW-1133">Transmembrane helix</keyword>
<dbReference type="HOGENOM" id="CLU_663269_0_0_2"/>
<accession>D7EBH8</accession>
<organism evidence="2 3">
    <name type="scientific">Methanohalobium evestigatum (strain ATCC BAA-1072 / DSM 3721 / NBRC 107634 / OCM 161 / Z-7303)</name>
    <dbReference type="NCBI Taxonomy" id="644295"/>
    <lineage>
        <taxon>Archaea</taxon>
        <taxon>Methanobacteriati</taxon>
        <taxon>Methanobacteriota</taxon>
        <taxon>Stenosarchaea group</taxon>
        <taxon>Methanomicrobia</taxon>
        <taxon>Methanosarcinales</taxon>
        <taxon>Methanosarcinaceae</taxon>
        <taxon>Methanohalobium</taxon>
    </lineage>
</organism>
<dbReference type="OrthoDB" id="65070at2157"/>
<protein>
    <recommendedName>
        <fullName evidence="4">S-layer-like domain-containing protein</fullName>
    </recommendedName>
</protein>
<keyword evidence="1" id="KW-0812">Transmembrane</keyword>
<evidence type="ECO:0000313" key="2">
    <source>
        <dbReference type="EMBL" id="ADI74820.1"/>
    </source>
</evidence>
<dbReference type="PANTHER" id="PTHR35902">
    <property type="entry name" value="S-LAYER DOMAIN-LIKE PROTEIN-RELATED"/>
    <property type="match status" value="1"/>
</dbReference>
<dbReference type="AlphaFoldDB" id="D7EBH8"/>
<dbReference type="NCBIfam" id="TIGR01167">
    <property type="entry name" value="LPXTG_anchor"/>
    <property type="match status" value="1"/>
</dbReference>
<name>D7EBH8_METEZ</name>
<proteinExistence type="predicted"/>
<feature type="transmembrane region" description="Helical" evidence="1">
    <location>
        <begin position="384"/>
        <end position="403"/>
    </location>
</feature>
<evidence type="ECO:0000313" key="3">
    <source>
        <dbReference type="Proteomes" id="UP000000391"/>
    </source>
</evidence>
<dbReference type="KEGG" id="mev:Metev_1991"/>
<sequence length="411" mass="45484" precursor="true">MNLRKYVSLFISLIVLTSLFSMSTASVSAFQPNWLDVSISKYNPSPAQIGEYVDVWIKVDNVGSGKVEDVSIEIVPEYPLSLDTPKNAVKKFGIVNPDSSVEHKYRLYVDENAKPSTSEITIRYRGEGESWIEQEFDIAIGTDTYEGIGIVQLENIHAEPEVMMPGDTGTISFTLKNTASQRTVKIGDEIFENNVRIQRATLHGCDRIDVESESYQGGGLLGPGDSMDISYNINVDENAEVGTCYLDLSMRGSTHNYNNNWRIPVKIESSSVKVIPSEQLRIENGEGTLEFDVANVRPNPLSSVNVELQAEGVEFSPSPYFIGTMSPDELFTIEVDTSVISDNLTGTRELMITANYRNGMNEHENVVAVKELKLVTNDEQSSNIAAIGGVLVIVAGAVAFMIYRRRKNKNQ</sequence>
<keyword evidence="1" id="KW-0472">Membrane</keyword>
<dbReference type="Proteomes" id="UP000000391">
    <property type="component" value="Chromosome"/>
</dbReference>
<gene>
    <name evidence="2" type="ordered locus">Metev_1991</name>
</gene>
<dbReference type="GeneID" id="9347651"/>